<evidence type="ECO:0000256" key="4">
    <source>
        <dbReference type="ARBA" id="ARBA00022741"/>
    </source>
</evidence>
<dbReference type="OrthoDB" id="258143at2759"/>
<dbReference type="InterPro" id="IPR038239">
    <property type="entry name" value="Clp1_N_sf"/>
</dbReference>
<dbReference type="Pfam" id="PF16575">
    <property type="entry name" value="CLP1_P"/>
    <property type="match status" value="1"/>
</dbReference>
<dbReference type="RefSeq" id="XP_035321651.1">
    <property type="nucleotide sequence ID" value="XM_035468517.1"/>
</dbReference>
<proteinExistence type="predicted"/>
<keyword evidence="11" id="KW-1185">Reference proteome</keyword>
<feature type="domain" description="Clp1 N-terminal" evidence="8">
    <location>
        <begin position="12"/>
        <end position="107"/>
    </location>
</feature>
<dbReference type="Proteomes" id="UP000749293">
    <property type="component" value="Unassembled WGS sequence"/>
</dbReference>
<evidence type="ECO:0000313" key="11">
    <source>
        <dbReference type="Proteomes" id="UP000749293"/>
    </source>
</evidence>
<dbReference type="GO" id="GO:0005524">
    <property type="term" value="F:ATP binding"/>
    <property type="evidence" value="ECO:0007669"/>
    <property type="project" value="UniProtKB-KW"/>
</dbReference>
<evidence type="ECO:0000313" key="10">
    <source>
        <dbReference type="EMBL" id="KAF4122999.1"/>
    </source>
</evidence>
<dbReference type="PANTHER" id="PTHR12755">
    <property type="entry name" value="CLEAVAGE/POLYADENYLATION FACTOR IA SUBUNIT CLP1P"/>
    <property type="match status" value="1"/>
</dbReference>
<evidence type="ECO:0000259" key="7">
    <source>
        <dbReference type="Pfam" id="PF06807"/>
    </source>
</evidence>
<dbReference type="Gene3D" id="3.40.50.300">
    <property type="entry name" value="P-loop containing nucleotide triphosphate hydrolases"/>
    <property type="match status" value="1"/>
</dbReference>
<dbReference type="InterPro" id="IPR032324">
    <property type="entry name" value="Clp1_N"/>
</dbReference>
<feature type="domain" description="Clp1 P-loop" evidence="9">
    <location>
        <begin position="152"/>
        <end position="259"/>
    </location>
</feature>
<keyword evidence="5" id="KW-0067">ATP-binding</keyword>
<feature type="domain" description="Clp1 C-terminal" evidence="7">
    <location>
        <begin position="352"/>
        <end position="425"/>
    </location>
</feature>
<evidence type="ECO:0000256" key="2">
    <source>
        <dbReference type="ARBA" id="ARBA00018706"/>
    </source>
</evidence>
<dbReference type="GO" id="GO:0006388">
    <property type="term" value="P:tRNA splicing, via endonucleolytic cleavage and ligation"/>
    <property type="evidence" value="ECO:0007669"/>
    <property type="project" value="TreeGrafter"/>
</dbReference>
<reference evidence="10" key="1">
    <citation type="submission" date="2020-03" db="EMBL/GenBank/DDBJ databases">
        <title>Site-based positive gene gene selection in Geosmithia morbida across the United States reveals a broad range of putative effectors and factors for local host and environmental adapation.</title>
        <authorList>
            <person name="Onufrak A."/>
            <person name="Murdoch R.W."/>
            <person name="Gazis R."/>
            <person name="Huff M."/>
            <person name="Staton M."/>
            <person name="Klingeman W."/>
            <person name="Hadziabdic D."/>
        </authorList>
    </citation>
    <scope>NUCLEOTIDE SEQUENCE</scope>
    <source>
        <strain evidence="10">1262</strain>
    </source>
</reference>
<evidence type="ECO:0000259" key="8">
    <source>
        <dbReference type="Pfam" id="PF16573"/>
    </source>
</evidence>
<dbReference type="InterPro" id="IPR027417">
    <property type="entry name" value="P-loop_NTPase"/>
</dbReference>
<evidence type="ECO:0000259" key="9">
    <source>
        <dbReference type="Pfam" id="PF16575"/>
    </source>
</evidence>
<dbReference type="GO" id="GO:0031124">
    <property type="term" value="P:mRNA 3'-end processing"/>
    <property type="evidence" value="ECO:0007669"/>
    <property type="project" value="InterPro"/>
</dbReference>
<dbReference type="InterPro" id="IPR010655">
    <property type="entry name" value="Clp1_C"/>
</dbReference>
<comment type="caution">
    <text evidence="10">The sequence shown here is derived from an EMBL/GenBank/DDBJ whole genome shotgun (WGS) entry which is preliminary data.</text>
</comment>
<dbReference type="GeneID" id="55972772"/>
<dbReference type="EMBL" id="JAANYQ010000007">
    <property type="protein sequence ID" value="KAF4122999.1"/>
    <property type="molecule type" value="Genomic_DNA"/>
</dbReference>
<dbReference type="Gene3D" id="2.40.30.330">
    <property type="entry name" value="Pre-mRNA cleavage complex subunit Clp1, C-terminal domain"/>
    <property type="match status" value="1"/>
</dbReference>
<protein>
    <recommendedName>
        <fullName evidence="3">Polynucleotide 5'-hydroxyl-kinase GRC3</fullName>
    </recommendedName>
    <alternativeName>
        <fullName evidence="2">Polynucleotide 5'-hydroxyl-kinase grc3</fullName>
    </alternativeName>
</protein>
<gene>
    <name evidence="10" type="ORF">GMORB2_6547</name>
</gene>
<dbReference type="GO" id="GO:0051731">
    <property type="term" value="F:polynucleotide 5'-hydroxyl-kinase activity"/>
    <property type="evidence" value="ECO:0007669"/>
    <property type="project" value="InterPro"/>
</dbReference>
<organism evidence="10 11">
    <name type="scientific">Geosmithia morbida</name>
    <dbReference type="NCBI Taxonomy" id="1094350"/>
    <lineage>
        <taxon>Eukaryota</taxon>
        <taxon>Fungi</taxon>
        <taxon>Dikarya</taxon>
        <taxon>Ascomycota</taxon>
        <taxon>Pezizomycotina</taxon>
        <taxon>Sordariomycetes</taxon>
        <taxon>Hypocreomycetidae</taxon>
        <taxon>Hypocreales</taxon>
        <taxon>Bionectriaceae</taxon>
        <taxon>Geosmithia</taxon>
    </lineage>
</organism>
<evidence type="ECO:0000256" key="6">
    <source>
        <dbReference type="SAM" id="MobiDB-lite"/>
    </source>
</evidence>
<evidence type="ECO:0000256" key="3">
    <source>
        <dbReference type="ARBA" id="ARBA00019824"/>
    </source>
</evidence>
<sequence>QPVTSTKRTIVLRPGWEWRFDIGFNSSSDVTVRLEAGTCERDGIELALRTTYKLRGTRSRLLSWHGCELEVDGRCESEGVVEFGTPAENGFANGLLNLHSCLNDMRAVAARGGAEGPRVLVTGGGPSAPLPENGHAAAGATASAGGGAPPPSTGKSTAVRTLASYATRQGHQPLVVNADPREGMLTLPGTLSAAVLATVMDPEAADAWGSTPTTGPSSVPVKLPIVHYYGHGDPARDDDGYRELTAKLAATVTARLTARDDGHVMASVNVIVVVGSSESEAELSRRFSNEKTSLGEPIQVVRIEPPPGVWQREEAFMQRSREAAIKEYFFGDARRTLSPQIQHMGFDEVGYTQLVKEEPSTLMQHWTLAIMHASTRDPPEVVRAASVMGYVYVSDVDEERRKIKLLSPVSGRLGDRPMVWGSWPEPHMNLLG</sequence>
<dbReference type="InterPro" id="IPR045116">
    <property type="entry name" value="Clp1/Grc3"/>
</dbReference>
<keyword evidence="4" id="KW-0547">Nucleotide-binding</keyword>
<dbReference type="AlphaFoldDB" id="A0A9P4YXU9"/>
<dbReference type="Pfam" id="PF06807">
    <property type="entry name" value="Clp1"/>
    <property type="match status" value="1"/>
</dbReference>
<dbReference type="GO" id="GO:0005634">
    <property type="term" value="C:nucleus"/>
    <property type="evidence" value="ECO:0007669"/>
    <property type="project" value="TreeGrafter"/>
</dbReference>
<evidence type="ECO:0000256" key="1">
    <source>
        <dbReference type="ARBA" id="ARBA00003798"/>
    </source>
</evidence>
<dbReference type="InterPro" id="IPR038238">
    <property type="entry name" value="Clp1_C_sf"/>
</dbReference>
<feature type="non-terminal residue" evidence="10">
    <location>
        <position position="432"/>
    </location>
</feature>
<dbReference type="Gene3D" id="2.60.120.1030">
    <property type="entry name" value="Clp1, DNA binding domain"/>
    <property type="match status" value="1"/>
</dbReference>
<dbReference type="PANTHER" id="PTHR12755:SF6">
    <property type="entry name" value="POLYRIBONUCLEOTIDE 5'-HYDROXYL-KINASE CLP1"/>
    <property type="match status" value="1"/>
</dbReference>
<comment type="function">
    <text evidence="1">Polynucleotide 5'-kinase involved in rRNA processing.</text>
</comment>
<accession>A0A9P4YXU9</accession>
<evidence type="ECO:0000256" key="5">
    <source>
        <dbReference type="ARBA" id="ARBA00022840"/>
    </source>
</evidence>
<name>A0A9P4YXU9_9HYPO</name>
<dbReference type="InterPro" id="IPR032319">
    <property type="entry name" value="CLP1_P"/>
</dbReference>
<dbReference type="Pfam" id="PF16573">
    <property type="entry name" value="CLP1_N"/>
    <property type="match status" value="1"/>
</dbReference>
<feature type="region of interest" description="Disordered" evidence="6">
    <location>
        <begin position="122"/>
        <end position="157"/>
    </location>
</feature>